<dbReference type="NCBIfam" id="TIGR00803">
    <property type="entry name" value="nst"/>
    <property type="match status" value="1"/>
</dbReference>
<evidence type="ECO:0000256" key="5">
    <source>
        <dbReference type="SAM" id="MobiDB-lite"/>
    </source>
</evidence>
<dbReference type="OrthoDB" id="408493at2759"/>
<organism evidence="7 8">
    <name type="scientific">Phaeomoniella chlamydospora</name>
    <name type="common">Phaeoacremonium chlamydosporum</name>
    <dbReference type="NCBI Taxonomy" id="158046"/>
    <lineage>
        <taxon>Eukaryota</taxon>
        <taxon>Fungi</taxon>
        <taxon>Dikarya</taxon>
        <taxon>Ascomycota</taxon>
        <taxon>Pezizomycotina</taxon>
        <taxon>Eurotiomycetes</taxon>
        <taxon>Chaetothyriomycetidae</taxon>
        <taxon>Phaeomoniellales</taxon>
        <taxon>Phaeomoniellaceae</taxon>
        <taxon>Phaeomoniella</taxon>
    </lineage>
</organism>
<protein>
    <submittedName>
        <fullName evidence="7">Putative udp-galactose transporter</fullName>
    </submittedName>
</protein>
<feature type="transmembrane region" description="Helical" evidence="6">
    <location>
        <begin position="108"/>
        <end position="133"/>
    </location>
</feature>
<evidence type="ECO:0000313" key="8">
    <source>
        <dbReference type="Proteomes" id="UP000053317"/>
    </source>
</evidence>
<proteinExistence type="predicted"/>
<feature type="transmembrane region" description="Helical" evidence="6">
    <location>
        <begin position="78"/>
        <end position="96"/>
    </location>
</feature>
<feature type="transmembrane region" description="Helical" evidence="6">
    <location>
        <begin position="37"/>
        <end position="58"/>
    </location>
</feature>
<evidence type="ECO:0000256" key="4">
    <source>
        <dbReference type="ARBA" id="ARBA00023136"/>
    </source>
</evidence>
<feature type="region of interest" description="Disordered" evidence="5">
    <location>
        <begin position="227"/>
        <end position="254"/>
    </location>
</feature>
<dbReference type="GO" id="GO:0000139">
    <property type="term" value="C:Golgi membrane"/>
    <property type="evidence" value="ECO:0007669"/>
    <property type="project" value="InterPro"/>
</dbReference>
<keyword evidence="8" id="KW-1185">Reference proteome</keyword>
<evidence type="ECO:0000313" key="7">
    <source>
        <dbReference type="EMBL" id="KKY17436.1"/>
    </source>
</evidence>
<dbReference type="InterPro" id="IPR007271">
    <property type="entry name" value="Nuc_sug_transpt"/>
</dbReference>
<comment type="subcellular location">
    <subcellularLocation>
        <location evidence="1">Membrane</location>
        <topology evidence="1">Multi-pass membrane protein</topology>
    </subcellularLocation>
</comment>
<sequence>MQEGLGESAVSSHLAKRSATYEGIEEDEMLLNPRMNAAVGLIAVIGLCIASGLGGVYFEKVLKEAPEKTSLWVRNVQLAIYSLFPALFIGVMFLDGETVAKNGFFDGYNWVVFVTIGFQAFGGIVAAFCIFYADNISKNFATSISMVISSLASFFFFDFEATGNFLAGTSLVLFATWLYNSQDVRSRARPPPIKIHSFEKTTIDLQVPHADDKSIKIPVSPFRKEAALTTSRPPSPIQQHRIGTGRGYFEKHRD</sequence>
<name>A0A0G2E539_PHACM</name>
<evidence type="ECO:0000256" key="1">
    <source>
        <dbReference type="ARBA" id="ARBA00004141"/>
    </source>
</evidence>
<keyword evidence="2 6" id="KW-0812">Transmembrane</keyword>
<dbReference type="Pfam" id="PF04142">
    <property type="entry name" value="Nuc_sug_transp"/>
    <property type="match status" value="1"/>
</dbReference>
<evidence type="ECO:0000256" key="6">
    <source>
        <dbReference type="SAM" id="Phobius"/>
    </source>
</evidence>
<evidence type="ECO:0000256" key="3">
    <source>
        <dbReference type="ARBA" id="ARBA00022989"/>
    </source>
</evidence>
<feature type="transmembrane region" description="Helical" evidence="6">
    <location>
        <begin position="140"/>
        <end position="157"/>
    </location>
</feature>
<dbReference type="AlphaFoldDB" id="A0A0G2E539"/>
<gene>
    <name evidence="7" type="ORF">UCRPC4_g05578</name>
</gene>
<accession>A0A0G2E539</accession>
<dbReference type="GO" id="GO:0015165">
    <property type="term" value="F:pyrimidine nucleotide-sugar transmembrane transporter activity"/>
    <property type="evidence" value="ECO:0007669"/>
    <property type="project" value="InterPro"/>
</dbReference>
<dbReference type="PANTHER" id="PTHR10231">
    <property type="entry name" value="NUCLEOTIDE-SUGAR TRANSMEMBRANE TRANSPORTER"/>
    <property type="match status" value="1"/>
</dbReference>
<keyword evidence="4 6" id="KW-0472">Membrane</keyword>
<evidence type="ECO:0000256" key="2">
    <source>
        <dbReference type="ARBA" id="ARBA00022692"/>
    </source>
</evidence>
<comment type="caution">
    <text evidence="7">The sequence shown here is derived from an EMBL/GenBank/DDBJ whole genome shotgun (WGS) entry which is preliminary data.</text>
</comment>
<dbReference type="EMBL" id="LCWF01000146">
    <property type="protein sequence ID" value="KKY17436.1"/>
    <property type="molecule type" value="Genomic_DNA"/>
</dbReference>
<feature type="transmembrane region" description="Helical" evidence="6">
    <location>
        <begin position="163"/>
        <end position="180"/>
    </location>
</feature>
<dbReference type="Proteomes" id="UP000053317">
    <property type="component" value="Unassembled WGS sequence"/>
</dbReference>
<reference evidence="7 8" key="1">
    <citation type="submission" date="2015-05" db="EMBL/GenBank/DDBJ databases">
        <title>Distinctive expansion of gene families associated with plant cell wall degradation and secondary metabolism in the genomes of grapevine trunk pathogens.</title>
        <authorList>
            <person name="Lawrence D.P."/>
            <person name="Travadon R."/>
            <person name="Rolshausen P.E."/>
            <person name="Baumgartner K."/>
        </authorList>
    </citation>
    <scope>NUCLEOTIDE SEQUENCE [LARGE SCALE GENOMIC DNA]</scope>
    <source>
        <strain evidence="7">UCRPC4</strain>
    </source>
</reference>
<keyword evidence="3 6" id="KW-1133">Transmembrane helix</keyword>
<reference evidence="7 8" key="2">
    <citation type="submission" date="2015-05" db="EMBL/GenBank/DDBJ databases">
        <authorList>
            <person name="Morales-Cruz A."/>
            <person name="Amrine K.C."/>
            <person name="Cantu D."/>
        </authorList>
    </citation>
    <scope>NUCLEOTIDE SEQUENCE [LARGE SCALE GENOMIC DNA]</scope>
    <source>
        <strain evidence="7">UCRPC4</strain>
    </source>
</reference>